<dbReference type="EMBL" id="JBHTGR010000055">
    <property type="protein sequence ID" value="MFC7747695.1"/>
    <property type="molecule type" value="Genomic_DNA"/>
</dbReference>
<dbReference type="CDD" id="cd01392">
    <property type="entry name" value="HTH_LacI"/>
    <property type="match status" value="1"/>
</dbReference>
<dbReference type="InterPro" id="IPR010982">
    <property type="entry name" value="Lambda_DNA-bd_dom_sf"/>
</dbReference>
<dbReference type="PANTHER" id="PTHR30146">
    <property type="entry name" value="LACI-RELATED TRANSCRIPTIONAL REPRESSOR"/>
    <property type="match status" value="1"/>
</dbReference>
<evidence type="ECO:0000313" key="7">
    <source>
        <dbReference type="Proteomes" id="UP001596620"/>
    </source>
</evidence>
<dbReference type="RefSeq" id="WP_382359850.1">
    <property type="nucleotide sequence ID" value="NZ_JBHTGR010000055.1"/>
</dbReference>
<dbReference type="SMART" id="SM00354">
    <property type="entry name" value="HTH_LACI"/>
    <property type="match status" value="1"/>
</dbReference>
<name>A0ABW2UYR8_9BACI</name>
<proteinExistence type="predicted"/>
<dbReference type="Gene3D" id="3.40.50.2300">
    <property type="match status" value="2"/>
</dbReference>
<sequence>MATIRDVARYANVSTATVSRVMNRNGYADAETSRRVKEAIEQLDYRPNDVARSLFKGRSGMIALLVPDITNPFFPELARAVEDKTNLNGYSFVLCNTDNDVAKQLNYLNALQQKSIDGFIIVSSSLTPDNMQSLQVPAVALDRVISPSMPSVTVNNRSGARQAVDHLKAIGCRRIAHVAGLEYADNAAQRMRGYLDAVKQEDWFDSRYIVSGAYHFNQAQEAVETMLSNNPDIDGIFAGNDMMGAGVLHAAASLGKRIPDDLAVVGFDGIALSETVTPALTTMTQPIYDMGAKAADMLINQIETADSTVMTEEFNVQLAERESTLRKAATNEQ</sequence>
<dbReference type="Pfam" id="PF00356">
    <property type="entry name" value="LacI"/>
    <property type="match status" value="1"/>
</dbReference>
<gene>
    <name evidence="6" type="ORF">ACFQU8_10915</name>
</gene>
<protein>
    <submittedName>
        <fullName evidence="6">LacI family DNA-binding transcriptional regulator</fullName>
    </submittedName>
</protein>
<dbReference type="PROSITE" id="PS50932">
    <property type="entry name" value="HTH_LACI_2"/>
    <property type="match status" value="1"/>
</dbReference>
<dbReference type="GO" id="GO:0003677">
    <property type="term" value="F:DNA binding"/>
    <property type="evidence" value="ECO:0007669"/>
    <property type="project" value="UniProtKB-KW"/>
</dbReference>
<dbReference type="SUPFAM" id="SSF47413">
    <property type="entry name" value="lambda repressor-like DNA-binding domains"/>
    <property type="match status" value="1"/>
</dbReference>
<evidence type="ECO:0000256" key="2">
    <source>
        <dbReference type="ARBA" id="ARBA00023015"/>
    </source>
</evidence>
<dbReference type="Pfam" id="PF00532">
    <property type="entry name" value="Peripla_BP_1"/>
    <property type="match status" value="1"/>
</dbReference>
<organism evidence="6 7">
    <name type="scientific">Lentibacillus kimchii</name>
    <dbReference type="NCBI Taxonomy" id="1542911"/>
    <lineage>
        <taxon>Bacteria</taxon>
        <taxon>Bacillati</taxon>
        <taxon>Bacillota</taxon>
        <taxon>Bacilli</taxon>
        <taxon>Bacillales</taxon>
        <taxon>Bacillaceae</taxon>
        <taxon>Lentibacillus</taxon>
    </lineage>
</organism>
<dbReference type="Gene3D" id="1.10.260.40">
    <property type="entry name" value="lambda repressor-like DNA-binding domains"/>
    <property type="match status" value="1"/>
</dbReference>
<keyword evidence="3 6" id="KW-0238">DNA-binding</keyword>
<evidence type="ECO:0000256" key="4">
    <source>
        <dbReference type="ARBA" id="ARBA00023163"/>
    </source>
</evidence>
<reference evidence="7" key="1">
    <citation type="journal article" date="2019" name="Int. J. Syst. Evol. Microbiol.">
        <title>The Global Catalogue of Microorganisms (GCM) 10K type strain sequencing project: providing services to taxonomists for standard genome sequencing and annotation.</title>
        <authorList>
            <consortium name="The Broad Institute Genomics Platform"/>
            <consortium name="The Broad Institute Genome Sequencing Center for Infectious Disease"/>
            <person name="Wu L."/>
            <person name="Ma J."/>
        </authorList>
    </citation>
    <scope>NUCLEOTIDE SEQUENCE [LARGE SCALE GENOMIC DNA]</scope>
    <source>
        <strain evidence="7">JCM 30234</strain>
    </source>
</reference>
<dbReference type="CDD" id="cd06291">
    <property type="entry name" value="PBP1_Qymf-like"/>
    <property type="match status" value="1"/>
</dbReference>
<dbReference type="Proteomes" id="UP001596620">
    <property type="component" value="Unassembled WGS sequence"/>
</dbReference>
<accession>A0ABW2UYR8</accession>
<feature type="domain" description="HTH lacI-type" evidence="5">
    <location>
        <begin position="2"/>
        <end position="56"/>
    </location>
</feature>
<dbReference type="InterPro" id="IPR000843">
    <property type="entry name" value="HTH_LacI"/>
</dbReference>
<keyword evidence="2" id="KW-0805">Transcription regulation</keyword>
<evidence type="ECO:0000256" key="1">
    <source>
        <dbReference type="ARBA" id="ARBA00022491"/>
    </source>
</evidence>
<dbReference type="InterPro" id="IPR028082">
    <property type="entry name" value="Peripla_BP_I"/>
</dbReference>
<evidence type="ECO:0000256" key="3">
    <source>
        <dbReference type="ARBA" id="ARBA00023125"/>
    </source>
</evidence>
<keyword evidence="7" id="KW-1185">Reference proteome</keyword>
<evidence type="ECO:0000313" key="6">
    <source>
        <dbReference type="EMBL" id="MFC7747695.1"/>
    </source>
</evidence>
<dbReference type="PRINTS" id="PR00036">
    <property type="entry name" value="HTHLACI"/>
</dbReference>
<evidence type="ECO:0000259" key="5">
    <source>
        <dbReference type="PROSITE" id="PS50932"/>
    </source>
</evidence>
<dbReference type="PROSITE" id="PS00356">
    <property type="entry name" value="HTH_LACI_1"/>
    <property type="match status" value="1"/>
</dbReference>
<keyword evidence="1" id="KW-0678">Repressor</keyword>
<dbReference type="InterPro" id="IPR001761">
    <property type="entry name" value="Peripla_BP/Lac1_sug-bd_dom"/>
</dbReference>
<dbReference type="PANTHER" id="PTHR30146:SF95">
    <property type="entry name" value="RIBOSE OPERON REPRESSOR"/>
    <property type="match status" value="1"/>
</dbReference>
<comment type="caution">
    <text evidence="6">The sequence shown here is derived from an EMBL/GenBank/DDBJ whole genome shotgun (WGS) entry which is preliminary data.</text>
</comment>
<keyword evidence="4" id="KW-0804">Transcription</keyword>
<dbReference type="SUPFAM" id="SSF53822">
    <property type="entry name" value="Periplasmic binding protein-like I"/>
    <property type="match status" value="1"/>
</dbReference>